<dbReference type="SUPFAM" id="SSF161098">
    <property type="entry name" value="MetI-like"/>
    <property type="match status" value="1"/>
</dbReference>
<name>A0ABN2N5R5_9PSEU</name>
<comment type="similarity">
    <text evidence="7">Belongs to the binding-protein-dependent transport system permease family.</text>
</comment>
<evidence type="ECO:0000259" key="8">
    <source>
        <dbReference type="PROSITE" id="PS50928"/>
    </source>
</evidence>
<evidence type="ECO:0000313" key="10">
    <source>
        <dbReference type="Proteomes" id="UP001500449"/>
    </source>
</evidence>
<keyword evidence="4 7" id="KW-0812">Transmembrane</keyword>
<gene>
    <name evidence="9" type="ORF">GCM10009836_37570</name>
</gene>
<comment type="caution">
    <text evidence="9">The sequence shown here is derived from an EMBL/GenBank/DDBJ whole genome shotgun (WGS) entry which is preliminary data.</text>
</comment>
<feature type="transmembrane region" description="Helical" evidence="7">
    <location>
        <begin position="69"/>
        <end position="89"/>
    </location>
</feature>
<organism evidence="9 10">
    <name type="scientific">Pseudonocardia ailaonensis</name>
    <dbReference type="NCBI Taxonomy" id="367279"/>
    <lineage>
        <taxon>Bacteria</taxon>
        <taxon>Bacillati</taxon>
        <taxon>Actinomycetota</taxon>
        <taxon>Actinomycetes</taxon>
        <taxon>Pseudonocardiales</taxon>
        <taxon>Pseudonocardiaceae</taxon>
        <taxon>Pseudonocardia</taxon>
    </lineage>
</organism>
<evidence type="ECO:0000256" key="5">
    <source>
        <dbReference type="ARBA" id="ARBA00022989"/>
    </source>
</evidence>
<proteinExistence type="inferred from homology"/>
<evidence type="ECO:0000256" key="2">
    <source>
        <dbReference type="ARBA" id="ARBA00022448"/>
    </source>
</evidence>
<evidence type="ECO:0000313" key="9">
    <source>
        <dbReference type="EMBL" id="GAA1853986.1"/>
    </source>
</evidence>
<dbReference type="PROSITE" id="PS50928">
    <property type="entry name" value="ABC_TM1"/>
    <property type="match status" value="1"/>
</dbReference>
<dbReference type="PANTHER" id="PTHR30151">
    <property type="entry name" value="ALKANE SULFONATE ABC TRANSPORTER-RELATED, MEMBRANE SUBUNIT"/>
    <property type="match status" value="1"/>
</dbReference>
<feature type="transmembrane region" description="Helical" evidence="7">
    <location>
        <begin position="218"/>
        <end position="243"/>
    </location>
</feature>
<keyword evidence="5 7" id="KW-1133">Transmembrane helix</keyword>
<comment type="subcellular location">
    <subcellularLocation>
        <location evidence="1 7">Cell membrane</location>
        <topology evidence="1 7">Multi-pass membrane protein</topology>
    </subcellularLocation>
</comment>
<keyword evidence="10" id="KW-1185">Reference proteome</keyword>
<dbReference type="InterPro" id="IPR000515">
    <property type="entry name" value="MetI-like"/>
</dbReference>
<dbReference type="RefSeq" id="WP_344418391.1">
    <property type="nucleotide sequence ID" value="NZ_BAAAQK010000011.1"/>
</dbReference>
<evidence type="ECO:0000256" key="1">
    <source>
        <dbReference type="ARBA" id="ARBA00004651"/>
    </source>
</evidence>
<dbReference type="InterPro" id="IPR035906">
    <property type="entry name" value="MetI-like_sf"/>
</dbReference>
<feature type="transmembrane region" description="Helical" evidence="7">
    <location>
        <begin position="171"/>
        <end position="198"/>
    </location>
</feature>
<keyword evidence="2 7" id="KW-0813">Transport</keyword>
<dbReference type="PANTHER" id="PTHR30151:SF20">
    <property type="entry name" value="ABC TRANSPORTER PERMEASE PROTEIN HI_0355-RELATED"/>
    <property type="match status" value="1"/>
</dbReference>
<protein>
    <submittedName>
        <fullName evidence="9">ABC transporter permease</fullName>
    </submittedName>
</protein>
<keyword evidence="3" id="KW-1003">Cell membrane</keyword>
<evidence type="ECO:0000256" key="3">
    <source>
        <dbReference type="ARBA" id="ARBA00022475"/>
    </source>
</evidence>
<accession>A0ABN2N5R5</accession>
<feature type="transmembrane region" description="Helical" evidence="7">
    <location>
        <begin position="96"/>
        <end position="121"/>
    </location>
</feature>
<dbReference type="CDD" id="cd06261">
    <property type="entry name" value="TM_PBP2"/>
    <property type="match status" value="1"/>
</dbReference>
<evidence type="ECO:0000256" key="4">
    <source>
        <dbReference type="ARBA" id="ARBA00022692"/>
    </source>
</evidence>
<evidence type="ECO:0000256" key="6">
    <source>
        <dbReference type="ARBA" id="ARBA00023136"/>
    </source>
</evidence>
<feature type="transmembrane region" description="Helical" evidence="7">
    <location>
        <begin position="127"/>
        <end position="146"/>
    </location>
</feature>
<evidence type="ECO:0000256" key="7">
    <source>
        <dbReference type="RuleBase" id="RU363032"/>
    </source>
</evidence>
<reference evidence="9 10" key="1">
    <citation type="journal article" date="2019" name="Int. J. Syst. Evol. Microbiol.">
        <title>The Global Catalogue of Microorganisms (GCM) 10K type strain sequencing project: providing services to taxonomists for standard genome sequencing and annotation.</title>
        <authorList>
            <consortium name="The Broad Institute Genomics Platform"/>
            <consortium name="The Broad Institute Genome Sequencing Center for Infectious Disease"/>
            <person name="Wu L."/>
            <person name="Ma J."/>
        </authorList>
    </citation>
    <scope>NUCLEOTIDE SEQUENCE [LARGE SCALE GENOMIC DNA]</scope>
    <source>
        <strain evidence="9 10">JCM 16009</strain>
    </source>
</reference>
<dbReference type="Gene3D" id="1.10.3720.10">
    <property type="entry name" value="MetI-like"/>
    <property type="match status" value="1"/>
</dbReference>
<dbReference type="Proteomes" id="UP001500449">
    <property type="component" value="Unassembled WGS sequence"/>
</dbReference>
<sequence>MRKPWTSRLATLALVAAFFLVWQVVGSAGVTNELTIGTPGDVFAWIGGWATGRYTAGWSDLAITLQEAVLGYLLGTVLGVCLAVLIAGFEPLARLVMPFVAAANAVPKIAMAPLFVLAFGTTVACKAYFVSSLVVFISFFAVFNGLRSIDRKYLNHVRILGASRMWTVREVYVPAITGWLVTSLRLSWSWSLAAAVFVEYLSSNKGMGHVVQVGQESLAAATVIGALMIIAVVAVCVDAGLVLMERRAEEWRPA</sequence>
<feature type="domain" description="ABC transmembrane type-1" evidence="8">
    <location>
        <begin position="61"/>
        <end position="245"/>
    </location>
</feature>
<dbReference type="EMBL" id="BAAAQK010000011">
    <property type="protein sequence ID" value="GAA1853986.1"/>
    <property type="molecule type" value="Genomic_DNA"/>
</dbReference>
<dbReference type="Pfam" id="PF00528">
    <property type="entry name" value="BPD_transp_1"/>
    <property type="match status" value="1"/>
</dbReference>
<keyword evidence="6 7" id="KW-0472">Membrane</keyword>